<dbReference type="AlphaFoldDB" id="A0A1W0A870"/>
<dbReference type="GO" id="GO:0016567">
    <property type="term" value="P:protein ubiquitination"/>
    <property type="evidence" value="ECO:0007669"/>
    <property type="project" value="TreeGrafter"/>
</dbReference>
<dbReference type="Proteomes" id="UP000243217">
    <property type="component" value="Unassembled WGS sequence"/>
</dbReference>
<dbReference type="InterPro" id="IPR003018">
    <property type="entry name" value="GAF"/>
</dbReference>
<evidence type="ECO:0000313" key="8">
    <source>
        <dbReference type="EMBL" id="OQS06507.1"/>
    </source>
</evidence>
<dbReference type="InterPro" id="IPR013083">
    <property type="entry name" value="Znf_RING/FYVE/PHD"/>
</dbReference>
<proteinExistence type="predicted"/>
<feature type="domain" description="FYVE-type" evidence="7">
    <location>
        <begin position="579"/>
        <end position="640"/>
    </location>
</feature>
<dbReference type="Gene3D" id="3.30.450.40">
    <property type="match status" value="1"/>
</dbReference>
<dbReference type="InterPro" id="IPR036465">
    <property type="entry name" value="vWFA_dom_sf"/>
</dbReference>
<dbReference type="SUPFAM" id="SSF57850">
    <property type="entry name" value="RING/U-box"/>
    <property type="match status" value="1"/>
</dbReference>
<evidence type="ECO:0000256" key="3">
    <source>
        <dbReference type="ARBA" id="ARBA00022833"/>
    </source>
</evidence>
<dbReference type="InterPro" id="IPR000306">
    <property type="entry name" value="Znf_FYVE"/>
</dbReference>
<dbReference type="InterPro" id="IPR029016">
    <property type="entry name" value="GAF-like_dom_sf"/>
</dbReference>
<dbReference type="InterPro" id="IPR011011">
    <property type="entry name" value="Znf_FYVE_PHD"/>
</dbReference>
<evidence type="ECO:0000259" key="6">
    <source>
        <dbReference type="PROSITE" id="PS50089"/>
    </source>
</evidence>
<dbReference type="STRING" id="74557.A0A1W0A870"/>
<keyword evidence="3" id="KW-0862">Zinc</keyword>
<dbReference type="InterPro" id="IPR052079">
    <property type="entry name" value="E3_ligase/Copine_domain"/>
</dbReference>
<dbReference type="SUPFAM" id="SSF55781">
    <property type="entry name" value="GAF domain-like"/>
    <property type="match status" value="1"/>
</dbReference>
<dbReference type="CDD" id="cd16520">
    <property type="entry name" value="RING-HC_MIBs-like"/>
    <property type="match status" value="1"/>
</dbReference>
<dbReference type="SMART" id="SM00184">
    <property type="entry name" value="RING"/>
    <property type="match status" value="1"/>
</dbReference>
<protein>
    <submittedName>
        <fullName evidence="8">E3 ubiquitin-protein ligase RGLG2-like</fullName>
    </submittedName>
</protein>
<accession>A0A1W0A870</accession>
<dbReference type="Pfam" id="PF01590">
    <property type="entry name" value="GAF"/>
    <property type="match status" value="1"/>
</dbReference>
<dbReference type="Gene3D" id="3.30.40.10">
    <property type="entry name" value="Zinc/RING finger domain, C3HC4 (zinc finger)"/>
    <property type="match status" value="3"/>
</dbReference>
<dbReference type="GO" id="GO:0005634">
    <property type="term" value="C:nucleus"/>
    <property type="evidence" value="ECO:0007669"/>
    <property type="project" value="TreeGrafter"/>
</dbReference>
<evidence type="ECO:0000256" key="2">
    <source>
        <dbReference type="ARBA" id="ARBA00022771"/>
    </source>
</evidence>
<dbReference type="Pfam" id="PF07002">
    <property type="entry name" value="Copine"/>
    <property type="match status" value="1"/>
</dbReference>
<dbReference type="EMBL" id="JNBS01000337">
    <property type="protein sequence ID" value="OQS06507.1"/>
    <property type="molecule type" value="Genomic_DNA"/>
</dbReference>
<dbReference type="Pfam" id="PF13920">
    <property type="entry name" value="zf-C3HC4_3"/>
    <property type="match status" value="1"/>
</dbReference>
<dbReference type="OrthoDB" id="5855668at2759"/>
<dbReference type="InterPro" id="IPR017455">
    <property type="entry name" value="Znf_FYVE-rel"/>
</dbReference>
<feature type="region of interest" description="Disordered" evidence="5">
    <location>
        <begin position="1"/>
        <end position="22"/>
    </location>
</feature>
<dbReference type="Pfam" id="PF01363">
    <property type="entry name" value="FYVE"/>
    <property type="match status" value="2"/>
</dbReference>
<dbReference type="PANTHER" id="PTHR45751">
    <property type="entry name" value="COPINE FAMILY PROTEIN 1"/>
    <property type="match status" value="1"/>
</dbReference>
<evidence type="ECO:0000256" key="4">
    <source>
        <dbReference type="PROSITE-ProRule" id="PRU00175"/>
    </source>
</evidence>
<dbReference type="GO" id="GO:0004842">
    <property type="term" value="F:ubiquitin-protein transferase activity"/>
    <property type="evidence" value="ECO:0007669"/>
    <property type="project" value="TreeGrafter"/>
</dbReference>
<feature type="domain" description="FYVE-type" evidence="7">
    <location>
        <begin position="492"/>
        <end position="551"/>
    </location>
</feature>
<dbReference type="PANTHER" id="PTHR45751:SF11">
    <property type="entry name" value="COPINE FAMILY PROTEIN 2"/>
    <property type="match status" value="1"/>
</dbReference>
<feature type="compositionally biased region" description="Low complexity" evidence="5">
    <location>
        <begin position="1"/>
        <end position="14"/>
    </location>
</feature>
<dbReference type="CDD" id="cd00065">
    <property type="entry name" value="FYVE_like_SF"/>
    <property type="match status" value="1"/>
</dbReference>
<dbReference type="SUPFAM" id="SSF53300">
    <property type="entry name" value="vWA-like"/>
    <property type="match status" value="1"/>
</dbReference>
<keyword evidence="2 4" id="KW-0863">Zinc-finger</keyword>
<reference evidence="8 9" key="1">
    <citation type="journal article" date="2014" name="Genome Biol. Evol.">
        <title>The secreted proteins of Achlya hypogyna and Thraustotheca clavata identify the ancestral oomycete secretome and reveal gene acquisitions by horizontal gene transfer.</title>
        <authorList>
            <person name="Misner I."/>
            <person name="Blouin N."/>
            <person name="Leonard G."/>
            <person name="Richards T.A."/>
            <person name="Lane C.E."/>
        </authorList>
    </citation>
    <scope>NUCLEOTIDE SEQUENCE [LARGE SCALE GENOMIC DNA]</scope>
    <source>
        <strain evidence="8 9">ATCC 34112</strain>
    </source>
</reference>
<evidence type="ECO:0000256" key="1">
    <source>
        <dbReference type="ARBA" id="ARBA00022723"/>
    </source>
</evidence>
<organism evidence="8 9">
    <name type="scientific">Thraustotheca clavata</name>
    <dbReference type="NCBI Taxonomy" id="74557"/>
    <lineage>
        <taxon>Eukaryota</taxon>
        <taxon>Sar</taxon>
        <taxon>Stramenopiles</taxon>
        <taxon>Oomycota</taxon>
        <taxon>Saprolegniomycetes</taxon>
        <taxon>Saprolegniales</taxon>
        <taxon>Achlyaceae</taxon>
        <taxon>Thraustotheca</taxon>
    </lineage>
</organism>
<dbReference type="PROSITE" id="PS50089">
    <property type="entry name" value="ZF_RING_2"/>
    <property type="match status" value="1"/>
</dbReference>
<keyword evidence="1" id="KW-0479">Metal-binding</keyword>
<comment type="caution">
    <text evidence="8">The sequence shown here is derived from an EMBL/GenBank/DDBJ whole genome shotgun (WGS) entry which is preliminary data.</text>
</comment>
<feature type="domain" description="RING-type" evidence="6">
    <location>
        <begin position="427"/>
        <end position="460"/>
    </location>
</feature>
<evidence type="ECO:0000313" key="9">
    <source>
        <dbReference type="Proteomes" id="UP000243217"/>
    </source>
</evidence>
<dbReference type="SUPFAM" id="SSF57903">
    <property type="entry name" value="FYVE/PHD zinc finger"/>
    <property type="match status" value="2"/>
</dbReference>
<dbReference type="InterPro" id="IPR001841">
    <property type="entry name" value="Znf_RING"/>
</dbReference>
<sequence>MGNSSSSTSSTSSSNMRTPPLQRAKSIQDNYFSLEDLKQDLRRKGLESSNLIIGVDFTKSNEWTGKRTFHGRCLHDLTCRTPNPYEQVMEIVSKTLYEYDDDNVIPCFGFGDDSTRDTSVFSFMPMQPNGELILPGYRLNDVRTRYRDVVPHVIMAGPTTFAPMIYQAINIVQQNNMAYHILVIIADGQVTRSVDTPDGQFSKHEQETINAINFASNFPLSIIVVGVGDGPWDMMHIFDDKLQNRRFDNFQFVDFDGVTRGISDPRRMETQFALNALMEIPDQYHLVRQLNLMSASNHLQIPSVPVVPSPYIDAAASNSFSYPGPNINSLPSYPNPSFSSNSTSFTPSYAPNPIPKAIPVYQPSAPVPAVPIGPQKQCHVCTYFNPITATRCEVCTAALSTNAPRMTTPADTHLVESMHAIHEAQLCPICQDKMKDTVFQCGHETCDSCSTQISQCPICRVPISTRIHRYMNSHRSIYSLHRLLSGDELTPSSSQTHCNVCVHKLVFWHKHHCRVCGEVVCGRCRKMTLVQLPDQKLDEVKVCLACIQMLSSTKRDMRASMSTSTGTLSSTQSCPNLLELPDDRCYVCNKSFNSHRQKHFCRKCGEGICHGCRMNKVDPLLGDQGRDQLKQCWTCIASDVMTEIPSYTMSRYEPVCLGGLPRSTIEPMLLPDYEIDRLQELYSFNVLDSPQEDAFDIICDVASKAYSCPIAVVSFIDDARQWFKAQIGLSEAQLPRSVSLCNFVVDEKKAMAVLDTHDDTRFAHHPLVVNGAKIRYYAGAPIVSPRDYVLGTVFVLDTKPHISCNLSRLVDLAAIAMKSLRAKNE</sequence>
<evidence type="ECO:0000259" key="7">
    <source>
        <dbReference type="PROSITE" id="PS50178"/>
    </source>
</evidence>
<name>A0A1W0A870_9STRA</name>
<dbReference type="InterPro" id="IPR010734">
    <property type="entry name" value="Copine_C"/>
</dbReference>
<dbReference type="SMART" id="SM00064">
    <property type="entry name" value="FYVE"/>
    <property type="match status" value="2"/>
</dbReference>
<dbReference type="GO" id="GO:0008270">
    <property type="term" value="F:zinc ion binding"/>
    <property type="evidence" value="ECO:0007669"/>
    <property type="project" value="UniProtKB-KW"/>
</dbReference>
<evidence type="ECO:0000256" key="5">
    <source>
        <dbReference type="SAM" id="MobiDB-lite"/>
    </source>
</evidence>
<dbReference type="PROSITE" id="PS50178">
    <property type="entry name" value="ZF_FYVE"/>
    <property type="match status" value="2"/>
</dbReference>
<keyword evidence="9" id="KW-1185">Reference proteome</keyword>
<gene>
    <name evidence="8" type="ORF">THRCLA_01451</name>
</gene>